<dbReference type="AlphaFoldDB" id="A0A8B7RQ79"/>
<comment type="subcellular location">
    <subcellularLocation>
        <location evidence="1">Nucleus matrix</location>
    </subcellularLocation>
</comment>
<dbReference type="CTD" id="64395"/>
<dbReference type="InterPro" id="IPR011705">
    <property type="entry name" value="BACK"/>
</dbReference>
<dbReference type="FunFam" id="3.30.710.10:FF:000092">
    <property type="entry name" value="Germ cell-less, spermatogenesis associated 1"/>
    <property type="match status" value="1"/>
</dbReference>
<feature type="region of interest" description="Disordered" evidence="6">
    <location>
        <begin position="65"/>
        <end position="85"/>
    </location>
</feature>
<dbReference type="GO" id="GO:0007283">
    <property type="term" value="P:spermatogenesis"/>
    <property type="evidence" value="ECO:0007669"/>
    <property type="project" value="UniProtKB-KW"/>
</dbReference>
<dbReference type="InterPro" id="IPR000210">
    <property type="entry name" value="BTB/POZ_dom"/>
</dbReference>
<keyword evidence="8" id="KW-1185">Reference proteome</keyword>
<dbReference type="RefSeq" id="XP_019503239.1">
    <property type="nucleotide sequence ID" value="XM_019647694.1"/>
</dbReference>
<evidence type="ECO:0000313" key="9">
    <source>
        <dbReference type="RefSeq" id="XP_019503239.1"/>
    </source>
</evidence>
<gene>
    <name evidence="9" type="primary">GMCL1</name>
</gene>
<dbReference type="OrthoDB" id="6359943at2759"/>
<feature type="domain" description="BTB" evidence="7">
    <location>
        <begin position="108"/>
        <end position="178"/>
    </location>
</feature>
<dbReference type="InterPro" id="IPR011333">
    <property type="entry name" value="SKP1/BTB/POZ_sf"/>
</dbReference>
<reference evidence="9" key="1">
    <citation type="submission" date="2025-08" db="UniProtKB">
        <authorList>
            <consortium name="RefSeq"/>
        </authorList>
    </citation>
    <scope>IDENTIFICATION</scope>
    <source>
        <tissue evidence="9">Muscle</tissue>
    </source>
</reference>
<dbReference type="GO" id="GO:0007281">
    <property type="term" value="P:germ cell development"/>
    <property type="evidence" value="ECO:0007669"/>
    <property type="project" value="InterPro"/>
</dbReference>
<evidence type="ECO:0000256" key="5">
    <source>
        <dbReference type="ARBA" id="ARBA00023242"/>
    </source>
</evidence>
<protein>
    <submittedName>
        <fullName evidence="9">Germ cell-less protein-like 1 isoform X3</fullName>
    </submittedName>
</protein>
<evidence type="ECO:0000313" key="8">
    <source>
        <dbReference type="Proteomes" id="UP000694851"/>
    </source>
</evidence>
<evidence type="ECO:0000256" key="4">
    <source>
        <dbReference type="ARBA" id="ARBA00022871"/>
    </source>
</evidence>
<dbReference type="CDD" id="cd18495">
    <property type="entry name" value="BACK_GCL"/>
    <property type="match status" value="1"/>
</dbReference>
<dbReference type="SUPFAM" id="SSF54695">
    <property type="entry name" value="POZ domain"/>
    <property type="match status" value="1"/>
</dbReference>
<dbReference type="Gene3D" id="3.30.710.10">
    <property type="entry name" value="Potassium Channel Kv1.1, Chain A"/>
    <property type="match status" value="1"/>
</dbReference>
<organism evidence="8 9">
    <name type="scientific">Hipposideros armiger</name>
    <name type="common">Great Himalayan leaf-nosed bat</name>
    <dbReference type="NCBI Taxonomy" id="186990"/>
    <lineage>
        <taxon>Eukaryota</taxon>
        <taxon>Metazoa</taxon>
        <taxon>Chordata</taxon>
        <taxon>Craniata</taxon>
        <taxon>Vertebrata</taxon>
        <taxon>Euteleostomi</taxon>
        <taxon>Mammalia</taxon>
        <taxon>Eutheria</taxon>
        <taxon>Laurasiatheria</taxon>
        <taxon>Chiroptera</taxon>
        <taxon>Yinpterochiroptera</taxon>
        <taxon>Rhinolophoidea</taxon>
        <taxon>Hipposideridae</taxon>
        <taxon>Hipposideros</taxon>
    </lineage>
</organism>
<proteinExistence type="predicted"/>
<dbReference type="GO" id="GO:0016363">
    <property type="term" value="C:nuclear matrix"/>
    <property type="evidence" value="ECO:0007669"/>
    <property type="project" value="UniProtKB-SubCell"/>
</dbReference>
<dbReference type="PROSITE" id="PS50097">
    <property type="entry name" value="BTB"/>
    <property type="match status" value="1"/>
</dbReference>
<name>A0A8B7RQ79_HIPAR</name>
<evidence type="ECO:0000259" key="7">
    <source>
        <dbReference type="PROSITE" id="PS50097"/>
    </source>
</evidence>
<dbReference type="Pfam" id="PF07707">
    <property type="entry name" value="BACK"/>
    <property type="match status" value="1"/>
</dbReference>
<evidence type="ECO:0000256" key="2">
    <source>
        <dbReference type="ARBA" id="ARBA00022473"/>
    </source>
</evidence>
<dbReference type="FunFam" id="1.25.40.420:FF:000013">
    <property type="entry name" value="germ cell-less protein-like 1 isoform X1"/>
    <property type="match status" value="1"/>
</dbReference>
<evidence type="ECO:0000256" key="3">
    <source>
        <dbReference type="ARBA" id="ARBA00022782"/>
    </source>
</evidence>
<dbReference type="Proteomes" id="UP000694851">
    <property type="component" value="Unplaced"/>
</dbReference>
<dbReference type="InterPro" id="IPR043380">
    <property type="entry name" value="Gcl-like"/>
</dbReference>
<feature type="compositionally biased region" description="Acidic residues" evidence="6">
    <location>
        <begin position="67"/>
        <end position="76"/>
    </location>
</feature>
<keyword evidence="2" id="KW-0217">Developmental protein</keyword>
<dbReference type="PANTHER" id="PTHR23231">
    <property type="entry name" value="GERM CELL-LESS PROTEIN"/>
    <property type="match status" value="1"/>
</dbReference>
<keyword evidence="3" id="KW-0221">Differentiation</keyword>
<keyword evidence="5" id="KW-0539">Nucleus</keyword>
<dbReference type="SMART" id="SM00225">
    <property type="entry name" value="BTB"/>
    <property type="match status" value="1"/>
</dbReference>
<dbReference type="SMART" id="SM00875">
    <property type="entry name" value="BACK"/>
    <property type="match status" value="1"/>
</dbReference>
<feature type="region of interest" description="Disordered" evidence="6">
    <location>
        <begin position="1"/>
        <end position="33"/>
    </location>
</feature>
<accession>A0A8B7RQ79</accession>
<dbReference type="Gene3D" id="1.25.40.420">
    <property type="match status" value="1"/>
</dbReference>
<evidence type="ECO:0000256" key="1">
    <source>
        <dbReference type="ARBA" id="ARBA00004109"/>
    </source>
</evidence>
<sequence>MGSLSSRVLRHQGRARAQQESGSGAGGSARRLETGGEAADHGFYYCPGSRKRKRSSGALCYCHPDSETDEDEEEGDEQQRLLNTPRRKKLKSTSKYIYQTLFLNGENSDIKICALGEEWSLHKIYLCQSGYFSSMFSGSWKESSMDIIELEIPDQNIDVEALQVAFGSLYRDDVLIKPSRVIAILAAACMLQLHIFRPNFFPHEMGLSSAYLYLQDGLIQQCGETMKETINVKTVCGYYTSAGTYGLDSVKKKCLEWLLNNLMTHQNVELFKELSINVMKQLIGSSNLFVMQVEMDVYTALKKWMFLQLVPSWNGSLKQLLTETDVWFSKKRKDFEGMTFLETEQGKPFVSVFRHLRLQYIISDLASARIVEQDSLVPSEWLFSAYKQQWLAMLRAEQDSEMGSLIWAAFKDNPSVRYRRCRIPHDMSSGRTRER</sequence>
<dbReference type="PANTHER" id="PTHR23231:SF19">
    <property type="entry name" value="GERM CELL-LESS PROTEIN-LIKE 1"/>
    <property type="match status" value="1"/>
</dbReference>
<dbReference type="CDD" id="cd18305">
    <property type="entry name" value="BTB_POZ_GCL"/>
    <property type="match status" value="1"/>
</dbReference>
<evidence type="ECO:0000256" key="6">
    <source>
        <dbReference type="SAM" id="MobiDB-lite"/>
    </source>
</evidence>
<dbReference type="Pfam" id="PF00651">
    <property type="entry name" value="BTB"/>
    <property type="match status" value="1"/>
</dbReference>
<dbReference type="GeneID" id="109385420"/>
<keyword evidence="4" id="KW-0744">Spermatogenesis</keyword>